<evidence type="ECO:0000313" key="1">
    <source>
        <dbReference type="EMBL" id="SKC51823.1"/>
    </source>
</evidence>
<dbReference type="AlphaFoldDB" id="A0A1T5JL20"/>
<name>A0A1T5JL20_9MICO</name>
<keyword evidence="2" id="KW-1185">Reference proteome</keyword>
<sequence>MQPRIQAAVAEGAFLAVQEAKGAGESDTMQAAILAAYARAWDNLRVVIERRVEDDVI</sequence>
<gene>
    <name evidence="1" type="ORF">SAMN04324258_1477</name>
</gene>
<evidence type="ECO:0000313" key="2">
    <source>
        <dbReference type="Proteomes" id="UP000189777"/>
    </source>
</evidence>
<dbReference type="STRING" id="526729.SAMN04324258_1477"/>
<reference evidence="1 2" key="1">
    <citation type="submission" date="2017-02" db="EMBL/GenBank/DDBJ databases">
        <authorList>
            <person name="Peterson S.W."/>
        </authorList>
    </citation>
    <scope>NUCLEOTIDE SEQUENCE [LARGE SCALE GENOMIC DNA]</scope>
    <source>
        <strain evidence="1 2">DSM 21481</strain>
    </source>
</reference>
<dbReference type="RefSeq" id="WP_176168806.1">
    <property type="nucleotide sequence ID" value="NZ_FUZQ01000002.1"/>
</dbReference>
<protein>
    <submittedName>
        <fullName evidence="1">Uncharacterized protein</fullName>
    </submittedName>
</protein>
<accession>A0A1T5JL20</accession>
<dbReference type="EMBL" id="FUZQ01000002">
    <property type="protein sequence ID" value="SKC51823.1"/>
    <property type="molecule type" value="Genomic_DNA"/>
</dbReference>
<organism evidence="1 2">
    <name type="scientific">Krasilnikoviella flava</name>
    <dbReference type="NCBI Taxonomy" id="526729"/>
    <lineage>
        <taxon>Bacteria</taxon>
        <taxon>Bacillati</taxon>
        <taxon>Actinomycetota</taxon>
        <taxon>Actinomycetes</taxon>
        <taxon>Micrococcales</taxon>
        <taxon>Promicromonosporaceae</taxon>
        <taxon>Krasilnikoviella</taxon>
    </lineage>
</organism>
<proteinExistence type="predicted"/>
<dbReference type="Proteomes" id="UP000189777">
    <property type="component" value="Unassembled WGS sequence"/>
</dbReference>